<comment type="catalytic activity">
    <reaction evidence="11">
        <text>L-aspartate + L-glutamine + ATP + H2O = L-asparagine + L-glutamate + AMP + diphosphate + H(+)</text>
        <dbReference type="Rhea" id="RHEA:12228"/>
        <dbReference type="ChEBI" id="CHEBI:15377"/>
        <dbReference type="ChEBI" id="CHEBI:15378"/>
        <dbReference type="ChEBI" id="CHEBI:29985"/>
        <dbReference type="ChEBI" id="CHEBI:29991"/>
        <dbReference type="ChEBI" id="CHEBI:30616"/>
        <dbReference type="ChEBI" id="CHEBI:33019"/>
        <dbReference type="ChEBI" id="CHEBI:58048"/>
        <dbReference type="ChEBI" id="CHEBI:58359"/>
        <dbReference type="ChEBI" id="CHEBI:456215"/>
        <dbReference type="EC" id="6.3.5.4"/>
    </reaction>
</comment>
<evidence type="ECO:0000256" key="10">
    <source>
        <dbReference type="ARBA" id="ARBA00030234"/>
    </source>
</evidence>
<gene>
    <name evidence="17" type="ORF">CAPTEDRAFT_150193</name>
</gene>
<reference evidence="19" key="1">
    <citation type="submission" date="2012-12" db="EMBL/GenBank/DDBJ databases">
        <authorList>
            <person name="Hellsten U."/>
            <person name="Grimwood J."/>
            <person name="Chapman J.A."/>
            <person name="Shapiro H."/>
            <person name="Aerts A."/>
            <person name="Otillar R.P."/>
            <person name="Terry A.Y."/>
            <person name="Boore J.L."/>
            <person name="Simakov O."/>
            <person name="Marletaz F."/>
            <person name="Cho S.-J."/>
            <person name="Edsinger-Gonzales E."/>
            <person name="Havlak P."/>
            <person name="Kuo D.-H."/>
            <person name="Larsson T."/>
            <person name="Lv J."/>
            <person name="Arendt D."/>
            <person name="Savage R."/>
            <person name="Osoegawa K."/>
            <person name="de Jong P."/>
            <person name="Lindberg D.R."/>
            <person name="Seaver E.C."/>
            <person name="Weisblat D.A."/>
            <person name="Putnam N.H."/>
            <person name="Grigoriev I.V."/>
            <person name="Rokhsar D.S."/>
        </authorList>
    </citation>
    <scope>NUCLEOTIDE SEQUENCE</scope>
    <source>
        <strain evidence="19">I ESC-2004</strain>
    </source>
</reference>
<dbReference type="SUPFAM" id="SSF56235">
    <property type="entry name" value="N-terminal nucleophile aminohydrolases (Ntn hydrolases)"/>
    <property type="match status" value="1"/>
</dbReference>
<keyword evidence="7 12" id="KW-0067">ATP-binding</keyword>
<keyword evidence="8 13" id="KW-0061">Asparagine biosynthesis</keyword>
<dbReference type="InterPro" id="IPR050795">
    <property type="entry name" value="Asn_Synthetase"/>
</dbReference>
<comment type="pathway">
    <text evidence="1">Amino-acid biosynthesis; L-asparagine biosynthesis; L-asparagine from L-aspartate (L-Gln route): step 1/1.</text>
</comment>
<evidence type="ECO:0000256" key="8">
    <source>
        <dbReference type="ARBA" id="ARBA00022888"/>
    </source>
</evidence>
<keyword evidence="5 13" id="KW-0028">Amino-acid biosynthesis</keyword>
<dbReference type="InterPro" id="IPR001962">
    <property type="entry name" value="Asn_synthase"/>
</dbReference>
<dbReference type="HOGENOM" id="CLU_014658_2_1_1"/>
<evidence type="ECO:0000256" key="12">
    <source>
        <dbReference type="PIRNR" id="PIRNR001589"/>
    </source>
</evidence>
<accession>R7UJA9</accession>
<keyword evidence="9 13" id="KW-0315">Glutamine amidotransferase</keyword>
<evidence type="ECO:0000313" key="17">
    <source>
        <dbReference type="EMBL" id="ELU06634.1"/>
    </source>
</evidence>
<proteinExistence type="predicted"/>
<evidence type="ECO:0000256" key="11">
    <source>
        <dbReference type="ARBA" id="ARBA00048741"/>
    </source>
</evidence>
<evidence type="ECO:0000313" key="18">
    <source>
        <dbReference type="EnsemblMetazoa" id="CapteP150193"/>
    </source>
</evidence>
<keyword evidence="4" id="KW-0436">Ligase</keyword>
<dbReference type="Gene3D" id="3.40.50.620">
    <property type="entry name" value="HUPs"/>
    <property type="match status" value="1"/>
</dbReference>
<feature type="domain" description="Glutamine amidotransferase type-2" evidence="16">
    <location>
        <begin position="2"/>
        <end position="190"/>
    </location>
</feature>
<dbReference type="CDD" id="cd01991">
    <property type="entry name" value="Asn_synthase_B_C"/>
    <property type="match status" value="1"/>
</dbReference>
<dbReference type="GO" id="GO:0005829">
    <property type="term" value="C:cytosol"/>
    <property type="evidence" value="ECO:0007669"/>
    <property type="project" value="TreeGrafter"/>
</dbReference>
<dbReference type="EMBL" id="KB300511">
    <property type="protein sequence ID" value="ELU06634.1"/>
    <property type="molecule type" value="Genomic_DNA"/>
</dbReference>
<evidence type="ECO:0000256" key="9">
    <source>
        <dbReference type="ARBA" id="ARBA00022962"/>
    </source>
</evidence>
<dbReference type="InterPro" id="IPR006426">
    <property type="entry name" value="Asn_synth_AEB"/>
</dbReference>
<dbReference type="UniPathway" id="UPA00134">
    <property type="reaction ID" value="UER00195"/>
</dbReference>
<dbReference type="GO" id="GO:0004066">
    <property type="term" value="F:asparagine synthase (glutamine-hydrolyzing) activity"/>
    <property type="evidence" value="ECO:0007669"/>
    <property type="project" value="UniProtKB-EC"/>
</dbReference>
<evidence type="ECO:0000256" key="3">
    <source>
        <dbReference type="ARBA" id="ARBA00021389"/>
    </source>
</evidence>
<sequence>MCGIWLIFGTDQCVSKQTKSCLEIQHRGPDCFRIESVPQLRSCAFGFHRLTLLDSLRGMQPMRLHDMPHLWLCYNGEIYNHKLVQKEFDFNYETRLDGECALHLYEKGGIEFACQHLDGVFGLSILDTSKRLLHIARDTFGVRPLFKMPTRDGTFAVCSEAKGLTDVVHDQIQFNVDWVEPGTYETYSIRDDGKVDLVCKSRFHTIGSPPLYKTLVPQYEDDVSANIRSVLKAAVRKRLMAERRIGCLLSGGLDSSLIAALVVQTAREEGITYPIQTFSTGMPGSPDLQAARKVAEYIGSDHHEVLFSPEEGVSVLDELIYHLETYDITTVRASVGMYILSKYISEKTENIVVFSGEGADEVAQGYIYFHKAPNAKAADEEGRRLLRDLFYFDVLRADRSTAAHGLECRVPFLDHQFTAYYLSLPAEDRQPKHGIEKYLLRKAFSGTGLLPDEILWRPKEAFSDGISSIKKGWFEILHEFVETQVTDEQLRQAPQYFLHNTPVTKEAFHYRQIFERYFMGRSSWIPYFWMPKWTNATDPSARTLKHYKYKQDKTEAK</sequence>
<evidence type="ECO:0000256" key="14">
    <source>
        <dbReference type="PIRSR" id="PIRSR001589-2"/>
    </source>
</evidence>
<dbReference type="FunFam" id="3.40.50.620:FF:000090">
    <property type="entry name" value="asparagine synthetase [glutamine-hydrolyzing]"/>
    <property type="match status" value="1"/>
</dbReference>
<evidence type="ECO:0000256" key="5">
    <source>
        <dbReference type="ARBA" id="ARBA00022605"/>
    </source>
</evidence>
<keyword evidence="19" id="KW-1185">Reference proteome</keyword>
<dbReference type="OrthoDB" id="409189at2759"/>
<evidence type="ECO:0000256" key="4">
    <source>
        <dbReference type="ARBA" id="ARBA00022598"/>
    </source>
</evidence>
<feature type="active site" description="For GATase activity" evidence="13">
    <location>
        <position position="2"/>
    </location>
</feature>
<dbReference type="GO" id="GO:0070981">
    <property type="term" value="P:L-asparagine biosynthetic process"/>
    <property type="evidence" value="ECO:0007669"/>
    <property type="project" value="UniProtKB-UniPathway"/>
</dbReference>
<name>R7UJA9_CAPTE</name>
<dbReference type="Pfam" id="PF00733">
    <property type="entry name" value="Asn_synthase"/>
    <property type="match status" value="1"/>
</dbReference>
<evidence type="ECO:0000259" key="16">
    <source>
        <dbReference type="PROSITE" id="PS51278"/>
    </source>
</evidence>
<evidence type="ECO:0000256" key="6">
    <source>
        <dbReference type="ARBA" id="ARBA00022741"/>
    </source>
</evidence>
<evidence type="ECO:0000256" key="13">
    <source>
        <dbReference type="PIRSR" id="PIRSR001589-1"/>
    </source>
</evidence>
<feature type="site" description="Important for beta-aspartyl-AMP intermediate formation" evidence="15">
    <location>
        <position position="357"/>
    </location>
</feature>
<dbReference type="PROSITE" id="PS51278">
    <property type="entry name" value="GATASE_TYPE_2"/>
    <property type="match status" value="1"/>
</dbReference>
<feature type="binding site" evidence="14">
    <location>
        <begin position="355"/>
        <end position="356"/>
    </location>
    <ligand>
        <name>ATP</name>
        <dbReference type="ChEBI" id="CHEBI:30616"/>
    </ligand>
</feature>
<dbReference type="InterPro" id="IPR017932">
    <property type="entry name" value="GATase_2_dom"/>
</dbReference>
<evidence type="ECO:0000256" key="7">
    <source>
        <dbReference type="ARBA" id="ARBA00022840"/>
    </source>
</evidence>
<dbReference type="PIRSF" id="PIRSF001589">
    <property type="entry name" value="Asn_synthetase_glu-h"/>
    <property type="match status" value="1"/>
</dbReference>
<dbReference type="Gene3D" id="3.60.20.10">
    <property type="entry name" value="Glutamine Phosphoribosylpyrophosphate, subunit 1, domain 1"/>
    <property type="match status" value="1"/>
</dbReference>
<dbReference type="InterPro" id="IPR029055">
    <property type="entry name" value="Ntn_hydrolases_N"/>
</dbReference>
<dbReference type="Proteomes" id="UP000014760">
    <property type="component" value="Unassembled WGS sequence"/>
</dbReference>
<protein>
    <recommendedName>
        <fullName evidence="3">Asparagine synthetase [glutamine-hydrolyzing]</fullName>
        <ecNumber evidence="2">6.3.5.4</ecNumber>
    </recommendedName>
    <alternativeName>
        <fullName evidence="10">Glutamine-dependent asparagine synthetase</fullName>
    </alternativeName>
</protein>
<dbReference type="OMA" id="CYENCYL"/>
<dbReference type="SUPFAM" id="SSF52402">
    <property type="entry name" value="Adenine nucleotide alpha hydrolases-like"/>
    <property type="match status" value="1"/>
</dbReference>
<dbReference type="EC" id="6.3.5.4" evidence="2"/>
<evidence type="ECO:0000256" key="2">
    <source>
        <dbReference type="ARBA" id="ARBA00012737"/>
    </source>
</evidence>
<feature type="binding site" evidence="14">
    <location>
        <position position="97"/>
    </location>
    <ligand>
        <name>L-glutamine</name>
        <dbReference type="ChEBI" id="CHEBI:58359"/>
    </ligand>
</feature>
<dbReference type="InterPro" id="IPR014729">
    <property type="entry name" value="Rossmann-like_a/b/a_fold"/>
</dbReference>
<dbReference type="GO" id="GO:0005524">
    <property type="term" value="F:ATP binding"/>
    <property type="evidence" value="ECO:0007669"/>
    <property type="project" value="UniProtKB-KW"/>
</dbReference>
<dbReference type="EMBL" id="AMQN01001195">
    <property type="status" value="NOT_ANNOTATED_CDS"/>
    <property type="molecule type" value="Genomic_DNA"/>
</dbReference>
<keyword evidence="6 12" id="KW-0547">Nucleotide-binding</keyword>
<reference evidence="18" key="3">
    <citation type="submission" date="2015-06" db="UniProtKB">
        <authorList>
            <consortium name="EnsemblMetazoa"/>
        </authorList>
    </citation>
    <scope>IDENTIFICATION</scope>
</reference>
<dbReference type="PANTHER" id="PTHR11772">
    <property type="entry name" value="ASPARAGINE SYNTHETASE"/>
    <property type="match status" value="1"/>
</dbReference>
<feature type="binding site" evidence="14">
    <location>
        <position position="248"/>
    </location>
    <ligand>
        <name>ATP</name>
        <dbReference type="ChEBI" id="CHEBI:30616"/>
    </ligand>
</feature>
<reference evidence="17 19" key="2">
    <citation type="journal article" date="2013" name="Nature">
        <title>Insights into bilaterian evolution from three spiralian genomes.</title>
        <authorList>
            <person name="Simakov O."/>
            <person name="Marletaz F."/>
            <person name="Cho S.J."/>
            <person name="Edsinger-Gonzales E."/>
            <person name="Havlak P."/>
            <person name="Hellsten U."/>
            <person name="Kuo D.H."/>
            <person name="Larsson T."/>
            <person name="Lv J."/>
            <person name="Arendt D."/>
            <person name="Savage R."/>
            <person name="Osoegawa K."/>
            <person name="de Jong P."/>
            <person name="Grimwood J."/>
            <person name="Chapman J.A."/>
            <person name="Shapiro H."/>
            <person name="Aerts A."/>
            <person name="Otillar R.P."/>
            <person name="Terry A.Y."/>
            <person name="Boore J.L."/>
            <person name="Grigoriev I.V."/>
            <person name="Lindberg D.R."/>
            <person name="Seaver E.C."/>
            <person name="Weisblat D.A."/>
            <person name="Putnam N.H."/>
            <person name="Rokhsar D.S."/>
        </authorList>
    </citation>
    <scope>NUCLEOTIDE SEQUENCE</scope>
    <source>
        <strain evidence="17 19">I ESC-2004</strain>
    </source>
</reference>
<evidence type="ECO:0000256" key="1">
    <source>
        <dbReference type="ARBA" id="ARBA00005187"/>
    </source>
</evidence>
<evidence type="ECO:0000256" key="15">
    <source>
        <dbReference type="PIRSR" id="PIRSR001589-3"/>
    </source>
</evidence>
<dbReference type="CDD" id="cd00712">
    <property type="entry name" value="AsnB"/>
    <property type="match status" value="1"/>
</dbReference>
<dbReference type="NCBIfam" id="TIGR01536">
    <property type="entry name" value="asn_synth_AEB"/>
    <property type="match status" value="1"/>
</dbReference>
<dbReference type="InterPro" id="IPR033738">
    <property type="entry name" value="AsnB_N"/>
</dbReference>
<organism evidence="17">
    <name type="scientific">Capitella teleta</name>
    <name type="common">Polychaete worm</name>
    <dbReference type="NCBI Taxonomy" id="283909"/>
    <lineage>
        <taxon>Eukaryota</taxon>
        <taxon>Metazoa</taxon>
        <taxon>Spiralia</taxon>
        <taxon>Lophotrochozoa</taxon>
        <taxon>Annelida</taxon>
        <taxon>Polychaeta</taxon>
        <taxon>Sedentaria</taxon>
        <taxon>Scolecida</taxon>
        <taxon>Capitellidae</taxon>
        <taxon>Capitella</taxon>
    </lineage>
</organism>
<dbReference type="FunCoup" id="R7UJA9">
    <property type="interactions" value="582"/>
</dbReference>
<dbReference type="EnsemblMetazoa" id="CapteT150193">
    <property type="protein sequence ID" value="CapteP150193"/>
    <property type="gene ID" value="CapteG150193"/>
</dbReference>
<dbReference type="Pfam" id="PF13537">
    <property type="entry name" value="GATase_7"/>
    <property type="match status" value="1"/>
</dbReference>
<dbReference type="PANTHER" id="PTHR11772:SF23">
    <property type="entry name" value="ASPARAGINE SYNTHETASE [GLUTAMINE-HYDROLYZING]"/>
    <property type="match status" value="1"/>
</dbReference>
<evidence type="ECO:0000313" key="19">
    <source>
        <dbReference type="Proteomes" id="UP000014760"/>
    </source>
</evidence>
<dbReference type="AlphaFoldDB" id="R7UJA9"/>
<dbReference type="STRING" id="283909.R7UJA9"/>